<organism evidence="2 3">
    <name type="scientific">Vibrio alginolyticus</name>
    <dbReference type="NCBI Taxonomy" id="663"/>
    <lineage>
        <taxon>Bacteria</taxon>
        <taxon>Pseudomonadati</taxon>
        <taxon>Pseudomonadota</taxon>
        <taxon>Gammaproteobacteria</taxon>
        <taxon>Vibrionales</taxon>
        <taxon>Vibrionaceae</taxon>
        <taxon>Vibrio</taxon>
    </lineage>
</organism>
<dbReference type="PANTHER" id="PTHR33121">
    <property type="entry name" value="CYCLIC DI-GMP PHOSPHODIESTERASE PDEF"/>
    <property type="match status" value="1"/>
</dbReference>
<accession>A0A7Y0N1H3</accession>
<dbReference type="RefSeq" id="WP_169629690.1">
    <property type="nucleotide sequence ID" value="NZ_JABCMA010000607.1"/>
</dbReference>
<feature type="non-terminal residue" evidence="2">
    <location>
        <position position="185"/>
    </location>
</feature>
<evidence type="ECO:0000313" key="2">
    <source>
        <dbReference type="EMBL" id="NMR77293.1"/>
    </source>
</evidence>
<comment type="caution">
    <text evidence="2">The sequence shown here is derived from an EMBL/GenBank/DDBJ whole genome shotgun (WGS) entry which is preliminary data.</text>
</comment>
<gene>
    <name evidence="2" type="ORF">HKB35_27320</name>
</gene>
<dbReference type="CDD" id="cd01948">
    <property type="entry name" value="EAL"/>
    <property type="match status" value="1"/>
</dbReference>
<dbReference type="InterPro" id="IPR001633">
    <property type="entry name" value="EAL_dom"/>
</dbReference>
<dbReference type="Proteomes" id="UP000565155">
    <property type="component" value="Unassembled WGS sequence"/>
</dbReference>
<dbReference type="PANTHER" id="PTHR33121:SF79">
    <property type="entry name" value="CYCLIC DI-GMP PHOSPHODIESTERASE PDED-RELATED"/>
    <property type="match status" value="1"/>
</dbReference>
<name>A0A7Y0N1H3_VIBAL</name>
<dbReference type="PROSITE" id="PS50883">
    <property type="entry name" value="EAL"/>
    <property type="match status" value="1"/>
</dbReference>
<dbReference type="Gene3D" id="3.20.20.450">
    <property type="entry name" value="EAL domain"/>
    <property type="match status" value="1"/>
</dbReference>
<dbReference type="GO" id="GO:0071111">
    <property type="term" value="F:cyclic-guanylate-specific phosphodiesterase activity"/>
    <property type="evidence" value="ECO:0007669"/>
    <property type="project" value="InterPro"/>
</dbReference>
<dbReference type="SMART" id="SM00052">
    <property type="entry name" value="EAL"/>
    <property type="match status" value="1"/>
</dbReference>
<feature type="non-terminal residue" evidence="2">
    <location>
        <position position="1"/>
    </location>
</feature>
<dbReference type="AlphaFoldDB" id="A0A7Y0N1H3"/>
<dbReference type="EMBL" id="JABCMA010000607">
    <property type="protein sequence ID" value="NMR77293.1"/>
    <property type="molecule type" value="Genomic_DNA"/>
</dbReference>
<dbReference type="InterPro" id="IPR035919">
    <property type="entry name" value="EAL_sf"/>
</dbReference>
<reference evidence="2 3" key="1">
    <citation type="submission" date="2020-04" db="EMBL/GenBank/DDBJ databases">
        <title>Whole-genome sequencing of Vibrio spp. from China reveals different genetic environments of blaCTX-M-14 among diverse lineages.</title>
        <authorList>
            <person name="Zheng Z."/>
            <person name="Ye L."/>
            <person name="Chen S."/>
        </authorList>
    </citation>
    <scope>NUCLEOTIDE SEQUENCE [LARGE SCALE GENOMIC DNA]</scope>
    <source>
        <strain evidence="2 3">Vb1636</strain>
    </source>
</reference>
<protein>
    <submittedName>
        <fullName evidence="2">EAL domain-containing protein</fullName>
    </submittedName>
</protein>
<dbReference type="InterPro" id="IPR050706">
    <property type="entry name" value="Cyclic-di-GMP_PDE-like"/>
</dbReference>
<feature type="domain" description="EAL" evidence="1">
    <location>
        <begin position="1"/>
        <end position="185"/>
    </location>
</feature>
<evidence type="ECO:0000259" key="1">
    <source>
        <dbReference type="PROSITE" id="PS50883"/>
    </source>
</evidence>
<dbReference type="SUPFAM" id="SSF141868">
    <property type="entry name" value="EAL domain-like"/>
    <property type="match status" value="1"/>
</dbReference>
<dbReference type="Pfam" id="PF00563">
    <property type="entry name" value="EAL"/>
    <property type="match status" value="1"/>
</dbReference>
<sequence>AAEQSGLIIELGERIIELACIAKQELEAHLGYTVKLSINCSAHELVDSNRYINHLTTLLERYGHDASDFVIELTETVLLSQSGREQMVLNSLRYLGFKVALDDFGTGYSSLNYIHNYPIDSIKIDATFVRNMLSNKTSEQVVYLIAQLAQLLDVDLIAEGVEDDRALNKLIDMGCHYIQGYFYSR</sequence>
<evidence type="ECO:0000313" key="3">
    <source>
        <dbReference type="Proteomes" id="UP000565155"/>
    </source>
</evidence>
<proteinExistence type="predicted"/>